<feature type="signal peptide" evidence="1">
    <location>
        <begin position="1"/>
        <end position="20"/>
    </location>
</feature>
<name>A0ABU8J9H9_9GAMM</name>
<dbReference type="EMBL" id="JBBBNY010000002">
    <property type="protein sequence ID" value="MEI7035868.1"/>
    <property type="molecule type" value="Genomic_DNA"/>
</dbReference>
<proteinExistence type="predicted"/>
<dbReference type="PROSITE" id="PS51257">
    <property type="entry name" value="PROKAR_LIPOPROTEIN"/>
    <property type="match status" value="1"/>
</dbReference>
<accession>A0ABU8J9H9</accession>
<comment type="caution">
    <text evidence="2">The sequence shown here is derived from an EMBL/GenBank/DDBJ whole genome shotgun (WGS) entry which is preliminary data.</text>
</comment>
<dbReference type="Proteomes" id="UP001381174">
    <property type="component" value="Unassembled WGS sequence"/>
</dbReference>
<keyword evidence="3" id="KW-1185">Reference proteome</keyword>
<gene>
    <name evidence="2" type="ORF">WAT24_03740</name>
</gene>
<dbReference type="Gene3D" id="2.40.420.20">
    <property type="match status" value="1"/>
</dbReference>
<reference evidence="2 3" key="1">
    <citation type="journal article" date="2014" name="Int. J. Syst. Evol. Microbiol.">
        <title>Fulvimonas yonginensis sp. nov., isolated from greenhouse soil, and emended description of the genus Fulvimonas.</title>
        <authorList>
            <person name="Ahn J.H."/>
            <person name="Kim S.J."/>
            <person name="Weon H.Y."/>
            <person name="Hong S.B."/>
            <person name="Seok S.J."/>
            <person name="Kwon S.W."/>
        </authorList>
    </citation>
    <scope>NUCLEOTIDE SEQUENCE [LARGE SCALE GENOMIC DNA]</scope>
    <source>
        <strain evidence="2 3">KACC 16952</strain>
    </source>
</reference>
<organism evidence="2 3">
    <name type="scientific">Fulvimonas yonginensis</name>
    <dbReference type="NCBI Taxonomy" id="1495200"/>
    <lineage>
        <taxon>Bacteria</taxon>
        <taxon>Pseudomonadati</taxon>
        <taxon>Pseudomonadota</taxon>
        <taxon>Gammaproteobacteria</taxon>
        <taxon>Lysobacterales</taxon>
        <taxon>Rhodanobacteraceae</taxon>
        <taxon>Fulvimonas</taxon>
    </lineage>
</organism>
<protein>
    <recommendedName>
        <fullName evidence="4">Multidrug efflux pump subunit AcrA (Membrane-fusion protein)</fullName>
    </recommendedName>
</protein>
<dbReference type="RefSeq" id="WP_336806492.1">
    <property type="nucleotide sequence ID" value="NZ_JBBBNY010000002.1"/>
</dbReference>
<sequence length="305" mass="31538">MSPYLRLAGVVLAVLSAACAATELDTAAQARLGLRLATLADGRMPPATRAIADVLDPTPLAHAADAVRVAQADASASDAEVARTRTLLAAQGNASRKALEAAQVQAAAARAKLREARVALRSRWGDDLADMDPGKRDTLIDALIAGRQVLLKAEPLGRPDALQRAQGAVLHLPHGQDATAKVLGRLPRSRSGLAAGWLLLAPAGPLVPGMVLTAQLQGEGPPQHGVLLPRSAIVRWNGLAWAYVATDATHFERRAVVPRAMAPAGWLVGPPFRAGERVVVQGAEALVAVDAAPSPGSAAEPADDD</sequence>
<evidence type="ECO:0000313" key="3">
    <source>
        <dbReference type="Proteomes" id="UP001381174"/>
    </source>
</evidence>
<evidence type="ECO:0000256" key="1">
    <source>
        <dbReference type="SAM" id="SignalP"/>
    </source>
</evidence>
<evidence type="ECO:0000313" key="2">
    <source>
        <dbReference type="EMBL" id="MEI7035868.1"/>
    </source>
</evidence>
<keyword evidence="1" id="KW-0732">Signal</keyword>
<feature type="chain" id="PRO_5045333846" description="Multidrug efflux pump subunit AcrA (Membrane-fusion protein)" evidence="1">
    <location>
        <begin position="21"/>
        <end position="305"/>
    </location>
</feature>
<evidence type="ECO:0008006" key="4">
    <source>
        <dbReference type="Google" id="ProtNLM"/>
    </source>
</evidence>